<comment type="caution">
    <text evidence="2">Lacks conserved residue(s) required for the propagation of feature annotation.</text>
</comment>
<dbReference type="InterPro" id="IPR036055">
    <property type="entry name" value="LDL_receptor-like_sf"/>
</dbReference>
<dbReference type="InterPro" id="IPR023415">
    <property type="entry name" value="LDLR_class-A_CS"/>
</dbReference>
<dbReference type="WBParaSite" id="nRc.2.0.1.t24326-RA">
    <property type="protein sequence ID" value="nRc.2.0.1.t24326-RA"/>
    <property type="gene ID" value="nRc.2.0.1.g24326"/>
</dbReference>
<dbReference type="InterPro" id="IPR002172">
    <property type="entry name" value="LDrepeatLR_classA_rpt"/>
</dbReference>
<evidence type="ECO:0000256" key="3">
    <source>
        <dbReference type="SAM" id="MobiDB-lite"/>
    </source>
</evidence>
<evidence type="ECO:0000256" key="1">
    <source>
        <dbReference type="ARBA" id="ARBA00023157"/>
    </source>
</evidence>
<feature type="compositionally biased region" description="Low complexity" evidence="3">
    <location>
        <begin position="94"/>
        <end position="122"/>
    </location>
</feature>
<dbReference type="Pfam" id="PF00057">
    <property type="entry name" value="Ldl_recept_a"/>
    <property type="match status" value="1"/>
</dbReference>
<dbReference type="PROSITE" id="PS50068">
    <property type="entry name" value="LDLRA_2"/>
    <property type="match status" value="1"/>
</dbReference>
<reference evidence="5" key="1">
    <citation type="submission" date="2022-11" db="UniProtKB">
        <authorList>
            <consortium name="WormBaseParasite"/>
        </authorList>
    </citation>
    <scope>IDENTIFICATION</scope>
</reference>
<sequence length="122" mass="13395">MKPITCQSGYWQCHNRLQCIEQNAKCDGNDDCYDASDEENCPVTSKNVEAVTKRMPDIGLPPYQGPGGSNENSPKQPSMELLKGKETDGPQYISTSKETPSPETELTTELPPATELTTELQS</sequence>
<keyword evidence="4" id="KW-1185">Reference proteome</keyword>
<dbReference type="Proteomes" id="UP000887565">
    <property type="component" value="Unplaced"/>
</dbReference>
<dbReference type="PROSITE" id="PS01209">
    <property type="entry name" value="LDLRA_1"/>
    <property type="match status" value="1"/>
</dbReference>
<organism evidence="4 5">
    <name type="scientific">Romanomermis culicivorax</name>
    <name type="common">Nematode worm</name>
    <dbReference type="NCBI Taxonomy" id="13658"/>
    <lineage>
        <taxon>Eukaryota</taxon>
        <taxon>Metazoa</taxon>
        <taxon>Ecdysozoa</taxon>
        <taxon>Nematoda</taxon>
        <taxon>Enoplea</taxon>
        <taxon>Dorylaimia</taxon>
        <taxon>Mermithida</taxon>
        <taxon>Mermithoidea</taxon>
        <taxon>Mermithidae</taxon>
        <taxon>Romanomermis</taxon>
    </lineage>
</organism>
<dbReference type="Gene3D" id="4.10.400.10">
    <property type="entry name" value="Low-density Lipoprotein Receptor"/>
    <property type="match status" value="1"/>
</dbReference>
<name>A0A915JFK6_ROMCU</name>
<evidence type="ECO:0000313" key="4">
    <source>
        <dbReference type="Proteomes" id="UP000887565"/>
    </source>
</evidence>
<evidence type="ECO:0000256" key="2">
    <source>
        <dbReference type="PROSITE-ProRule" id="PRU00124"/>
    </source>
</evidence>
<dbReference type="CDD" id="cd00112">
    <property type="entry name" value="LDLa"/>
    <property type="match status" value="1"/>
</dbReference>
<dbReference type="SUPFAM" id="SSF57424">
    <property type="entry name" value="LDL receptor-like module"/>
    <property type="match status" value="1"/>
</dbReference>
<dbReference type="SMART" id="SM00192">
    <property type="entry name" value="LDLa"/>
    <property type="match status" value="1"/>
</dbReference>
<evidence type="ECO:0000313" key="5">
    <source>
        <dbReference type="WBParaSite" id="nRc.2.0.1.t24326-RA"/>
    </source>
</evidence>
<protein>
    <submittedName>
        <fullName evidence="5">Uncharacterized protein</fullName>
    </submittedName>
</protein>
<dbReference type="AlphaFoldDB" id="A0A915JFK6"/>
<proteinExistence type="predicted"/>
<feature type="disulfide bond" evidence="2">
    <location>
        <begin position="26"/>
        <end position="41"/>
    </location>
</feature>
<feature type="region of interest" description="Disordered" evidence="3">
    <location>
        <begin position="52"/>
        <end position="122"/>
    </location>
</feature>
<accession>A0A915JFK6</accession>
<keyword evidence="1 2" id="KW-1015">Disulfide bond</keyword>